<gene>
    <name evidence="2" type="ORF">CA13_21870</name>
</gene>
<name>A0A5C5Z1P2_9BACT</name>
<keyword evidence="3" id="KW-1185">Reference proteome</keyword>
<reference evidence="2 3" key="1">
    <citation type="submission" date="2019-02" db="EMBL/GenBank/DDBJ databases">
        <title>Deep-cultivation of Planctomycetes and their phenomic and genomic characterization uncovers novel biology.</title>
        <authorList>
            <person name="Wiegand S."/>
            <person name="Jogler M."/>
            <person name="Boedeker C."/>
            <person name="Pinto D."/>
            <person name="Vollmers J."/>
            <person name="Rivas-Marin E."/>
            <person name="Kohn T."/>
            <person name="Peeters S.H."/>
            <person name="Heuer A."/>
            <person name="Rast P."/>
            <person name="Oberbeckmann S."/>
            <person name="Bunk B."/>
            <person name="Jeske O."/>
            <person name="Meyerdierks A."/>
            <person name="Storesund J.E."/>
            <person name="Kallscheuer N."/>
            <person name="Luecker S."/>
            <person name="Lage O.M."/>
            <person name="Pohl T."/>
            <person name="Merkel B.J."/>
            <person name="Hornburger P."/>
            <person name="Mueller R.-W."/>
            <person name="Bruemmer F."/>
            <person name="Labrenz M."/>
            <person name="Spormann A.M."/>
            <person name="Op Den Camp H."/>
            <person name="Overmann J."/>
            <person name="Amann R."/>
            <person name="Jetten M.S.M."/>
            <person name="Mascher T."/>
            <person name="Medema M.H."/>
            <person name="Devos D.P."/>
            <person name="Kaster A.-K."/>
            <person name="Ovreas L."/>
            <person name="Rohde M."/>
            <person name="Galperin M.Y."/>
            <person name="Jogler C."/>
        </authorList>
    </citation>
    <scope>NUCLEOTIDE SEQUENCE [LARGE SCALE GENOMIC DNA]</scope>
    <source>
        <strain evidence="2 3">CA13</strain>
    </source>
</reference>
<comment type="caution">
    <text evidence="2">The sequence shown here is derived from an EMBL/GenBank/DDBJ whole genome shotgun (WGS) entry which is preliminary data.</text>
</comment>
<proteinExistence type="predicted"/>
<evidence type="ECO:0000256" key="1">
    <source>
        <dbReference type="SAM" id="SignalP"/>
    </source>
</evidence>
<organism evidence="2 3">
    <name type="scientific">Novipirellula herctigrandis</name>
    <dbReference type="NCBI Taxonomy" id="2527986"/>
    <lineage>
        <taxon>Bacteria</taxon>
        <taxon>Pseudomonadati</taxon>
        <taxon>Planctomycetota</taxon>
        <taxon>Planctomycetia</taxon>
        <taxon>Pirellulales</taxon>
        <taxon>Pirellulaceae</taxon>
        <taxon>Novipirellula</taxon>
    </lineage>
</organism>
<accession>A0A5C5Z1P2</accession>
<keyword evidence="1" id="KW-0732">Signal</keyword>
<dbReference type="Proteomes" id="UP000315010">
    <property type="component" value="Unassembled WGS sequence"/>
</dbReference>
<dbReference type="EMBL" id="SJPJ01000001">
    <property type="protein sequence ID" value="TWT80741.1"/>
    <property type="molecule type" value="Genomic_DNA"/>
</dbReference>
<sequence length="93" mass="10315" precursor="true">MRIQISVYCIRLGLLSSLVSAQKLNPAWESLAVNYQGPEGIVGAVKQSSKERRYGLEVFVNRVRRIFSHRGWSDTVAEKFVGVDSTSVGKSSL</sequence>
<evidence type="ECO:0000313" key="3">
    <source>
        <dbReference type="Proteomes" id="UP000315010"/>
    </source>
</evidence>
<evidence type="ECO:0000313" key="2">
    <source>
        <dbReference type="EMBL" id="TWT80741.1"/>
    </source>
</evidence>
<dbReference type="RefSeq" id="WP_146395969.1">
    <property type="nucleotide sequence ID" value="NZ_SJPJ01000001.1"/>
</dbReference>
<feature type="chain" id="PRO_5022805780" evidence="1">
    <location>
        <begin position="22"/>
        <end position="93"/>
    </location>
</feature>
<protein>
    <submittedName>
        <fullName evidence="2">Uncharacterized protein</fullName>
    </submittedName>
</protein>
<dbReference type="AlphaFoldDB" id="A0A5C5Z1P2"/>
<feature type="signal peptide" evidence="1">
    <location>
        <begin position="1"/>
        <end position="21"/>
    </location>
</feature>